<reference evidence="4 5" key="1">
    <citation type="submission" date="2024-08" db="EMBL/GenBank/DDBJ databases">
        <authorList>
            <person name="Cucini C."/>
            <person name="Frati F."/>
        </authorList>
    </citation>
    <scope>NUCLEOTIDE SEQUENCE [LARGE SCALE GENOMIC DNA]</scope>
</reference>
<evidence type="ECO:0000313" key="5">
    <source>
        <dbReference type="Proteomes" id="UP001642540"/>
    </source>
</evidence>
<dbReference type="EMBL" id="CAXLJM020000013">
    <property type="protein sequence ID" value="CAL8078765.1"/>
    <property type="molecule type" value="Genomic_DNA"/>
</dbReference>
<dbReference type="PROSITE" id="PS50157">
    <property type="entry name" value="ZINC_FINGER_C2H2_2"/>
    <property type="match status" value="1"/>
</dbReference>
<sequence>MDRVHGNLVRRATRKSLPRLAKDKQMAEAMNCVKRKFLPNEKKKPEALNNFQDSGLSEEGMKGDERAGGSNEIGRLEGATVIHGGNRVRPLKLVNGRICYYRDEESIRKADAELHAMAAACRPCCGKIFTSEEAYRKHNKDLHGGFVITLGFDRIHTS</sequence>
<accession>A0ABP1PVC4</accession>
<feature type="region of interest" description="Disordered" evidence="2">
    <location>
        <begin position="43"/>
        <end position="72"/>
    </location>
</feature>
<comment type="caution">
    <text evidence="4">The sequence shown here is derived from an EMBL/GenBank/DDBJ whole genome shotgun (WGS) entry which is preliminary data.</text>
</comment>
<name>A0ABP1PVC4_9HEXA</name>
<evidence type="ECO:0000256" key="2">
    <source>
        <dbReference type="SAM" id="MobiDB-lite"/>
    </source>
</evidence>
<protein>
    <recommendedName>
        <fullName evidence="3">C2H2-type domain-containing protein</fullName>
    </recommendedName>
</protein>
<keyword evidence="1" id="KW-0863">Zinc-finger</keyword>
<dbReference type="PROSITE" id="PS00028">
    <property type="entry name" value="ZINC_FINGER_C2H2_1"/>
    <property type="match status" value="1"/>
</dbReference>
<evidence type="ECO:0000313" key="4">
    <source>
        <dbReference type="EMBL" id="CAL8078765.1"/>
    </source>
</evidence>
<keyword evidence="1" id="KW-0862">Zinc</keyword>
<evidence type="ECO:0000259" key="3">
    <source>
        <dbReference type="PROSITE" id="PS50157"/>
    </source>
</evidence>
<keyword evidence="5" id="KW-1185">Reference proteome</keyword>
<dbReference type="Proteomes" id="UP001642540">
    <property type="component" value="Unassembled WGS sequence"/>
</dbReference>
<dbReference type="InterPro" id="IPR013087">
    <property type="entry name" value="Znf_C2H2_type"/>
</dbReference>
<keyword evidence="1" id="KW-0479">Metal-binding</keyword>
<organism evidence="4 5">
    <name type="scientific">Orchesella dallaii</name>
    <dbReference type="NCBI Taxonomy" id="48710"/>
    <lineage>
        <taxon>Eukaryota</taxon>
        <taxon>Metazoa</taxon>
        <taxon>Ecdysozoa</taxon>
        <taxon>Arthropoda</taxon>
        <taxon>Hexapoda</taxon>
        <taxon>Collembola</taxon>
        <taxon>Entomobryomorpha</taxon>
        <taxon>Entomobryoidea</taxon>
        <taxon>Orchesellidae</taxon>
        <taxon>Orchesellinae</taxon>
        <taxon>Orchesella</taxon>
    </lineage>
</organism>
<proteinExistence type="predicted"/>
<feature type="domain" description="C2H2-type" evidence="3">
    <location>
        <begin position="119"/>
        <end position="145"/>
    </location>
</feature>
<evidence type="ECO:0000256" key="1">
    <source>
        <dbReference type="PROSITE-ProRule" id="PRU00042"/>
    </source>
</evidence>
<gene>
    <name evidence="4" type="ORF">ODALV1_LOCUS4181</name>
</gene>